<accession>A0ABD0XDR8</accession>
<evidence type="ECO:0000313" key="4">
    <source>
        <dbReference type="Proteomes" id="UP001557470"/>
    </source>
</evidence>
<name>A0ABD0XDR8_UMBPY</name>
<feature type="non-terminal residue" evidence="3">
    <location>
        <position position="107"/>
    </location>
</feature>
<dbReference type="EMBL" id="JAGEUA010000002">
    <property type="protein sequence ID" value="KAL1007014.1"/>
    <property type="molecule type" value="Genomic_DNA"/>
</dbReference>
<comment type="caution">
    <text evidence="3">The sequence shown here is derived from an EMBL/GenBank/DDBJ whole genome shotgun (WGS) entry which is preliminary data.</text>
</comment>
<organism evidence="3 4">
    <name type="scientific">Umbra pygmaea</name>
    <name type="common">Eastern mudminnow</name>
    <dbReference type="NCBI Taxonomy" id="75934"/>
    <lineage>
        <taxon>Eukaryota</taxon>
        <taxon>Metazoa</taxon>
        <taxon>Chordata</taxon>
        <taxon>Craniata</taxon>
        <taxon>Vertebrata</taxon>
        <taxon>Euteleostomi</taxon>
        <taxon>Actinopterygii</taxon>
        <taxon>Neopterygii</taxon>
        <taxon>Teleostei</taxon>
        <taxon>Protacanthopterygii</taxon>
        <taxon>Esociformes</taxon>
        <taxon>Umbridae</taxon>
        <taxon>Umbra</taxon>
    </lineage>
</organism>
<proteinExistence type="predicted"/>
<evidence type="ECO:0000313" key="3">
    <source>
        <dbReference type="EMBL" id="KAL1007014.1"/>
    </source>
</evidence>
<dbReference type="AlphaFoldDB" id="A0ABD0XDR8"/>
<reference evidence="3 4" key="1">
    <citation type="submission" date="2024-06" db="EMBL/GenBank/DDBJ databases">
        <authorList>
            <person name="Pan Q."/>
            <person name="Wen M."/>
            <person name="Jouanno E."/>
            <person name="Zahm M."/>
            <person name="Klopp C."/>
            <person name="Cabau C."/>
            <person name="Louis A."/>
            <person name="Berthelot C."/>
            <person name="Parey E."/>
            <person name="Roest Crollius H."/>
            <person name="Montfort J."/>
            <person name="Robinson-Rechavi M."/>
            <person name="Bouchez O."/>
            <person name="Lampietro C."/>
            <person name="Lopez Roques C."/>
            <person name="Donnadieu C."/>
            <person name="Postlethwait J."/>
            <person name="Bobe J."/>
            <person name="Verreycken H."/>
            <person name="Guiguen Y."/>
        </authorList>
    </citation>
    <scope>NUCLEOTIDE SEQUENCE [LARGE SCALE GENOMIC DNA]</scope>
    <source>
        <strain evidence="3">Up_M1</strain>
        <tissue evidence="3">Testis</tissue>
    </source>
</reference>
<evidence type="ECO:0000256" key="2">
    <source>
        <dbReference type="SAM" id="Phobius"/>
    </source>
</evidence>
<feature type="region of interest" description="Disordered" evidence="1">
    <location>
        <begin position="86"/>
        <end position="107"/>
    </location>
</feature>
<evidence type="ECO:0000256" key="1">
    <source>
        <dbReference type="SAM" id="MobiDB-lite"/>
    </source>
</evidence>
<keyword evidence="2" id="KW-0472">Membrane</keyword>
<sequence length="107" mass="12471">MDFNHWNLTVQNGIYLIFSYLFTPLKASLLLVHVGLSHTVARILMRVRKHEHITPILHSLHWLPVSTRIEYKVSLLTHQCIHGHAPPPQRTFQTTEHNTFPPLHSLK</sequence>
<keyword evidence="2" id="KW-1133">Transmembrane helix</keyword>
<feature type="transmembrane region" description="Helical" evidence="2">
    <location>
        <begin position="12"/>
        <end position="36"/>
    </location>
</feature>
<keyword evidence="2" id="KW-0812">Transmembrane</keyword>
<keyword evidence="4" id="KW-1185">Reference proteome</keyword>
<gene>
    <name evidence="3" type="ORF">UPYG_G00080710</name>
</gene>
<dbReference type="Proteomes" id="UP001557470">
    <property type="component" value="Unassembled WGS sequence"/>
</dbReference>
<protein>
    <submittedName>
        <fullName evidence="3">Uncharacterized protein</fullName>
    </submittedName>
</protein>